<dbReference type="PANTHER" id="PTHR12459:SF6">
    <property type="entry name" value="GB|AAD46013.1"/>
    <property type="match status" value="1"/>
</dbReference>
<evidence type="ECO:0000256" key="2">
    <source>
        <dbReference type="SAM" id="Phobius"/>
    </source>
</evidence>
<feature type="compositionally biased region" description="Low complexity" evidence="1">
    <location>
        <begin position="1"/>
        <end position="10"/>
    </location>
</feature>
<evidence type="ECO:0000313" key="4">
    <source>
        <dbReference type="Proteomes" id="UP000095149"/>
    </source>
</evidence>
<feature type="transmembrane region" description="Helical" evidence="2">
    <location>
        <begin position="540"/>
        <end position="565"/>
    </location>
</feature>
<feature type="compositionally biased region" description="Low complexity" evidence="1">
    <location>
        <begin position="46"/>
        <end position="68"/>
    </location>
</feature>
<evidence type="ECO:0000313" key="3">
    <source>
        <dbReference type="EMBL" id="ODO10135.1"/>
    </source>
</evidence>
<reference evidence="3 4" key="1">
    <citation type="submission" date="2016-06" db="EMBL/GenBank/DDBJ databases">
        <title>Evolution of pathogenesis and genome organization in the Tremellales.</title>
        <authorList>
            <person name="Cuomo C."/>
            <person name="Litvintseva A."/>
            <person name="Heitman J."/>
            <person name="Chen Y."/>
            <person name="Sun S."/>
            <person name="Springer D."/>
            <person name="Dromer F."/>
            <person name="Young S."/>
            <person name="Zeng Q."/>
            <person name="Chapman S."/>
            <person name="Gujja S."/>
            <person name="Saif S."/>
            <person name="Birren B."/>
        </authorList>
    </citation>
    <scope>NUCLEOTIDE SEQUENCE [LARGE SCALE GENOMIC DNA]</scope>
    <source>
        <strain evidence="3 4">CBS 6273</strain>
    </source>
</reference>
<keyword evidence="2" id="KW-0472">Membrane</keyword>
<proteinExistence type="predicted"/>
<dbReference type="InterPro" id="IPR026749">
    <property type="entry name" value="Tmem135"/>
</dbReference>
<feature type="region of interest" description="Disordered" evidence="1">
    <location>
        <begin position="1"/>
        <end position="97"/>
    </location>
</feature>
<evidence type="ECO:0008006" key="5">
    <source>
        <dbReference type="Google" id="ProtNLM"/>
    </source>
</evidence>
<sequence length="683" mass="76254">MDGHPSSSGPSSPPAPRSKTAPPPLSSPLIIPSDDVLVSPAALLTSSPPSSSNSSSSSSQNSSPPRSSILRRTVSALPASTQIGSSSSNSSASGREKKILRFTQVRVASTVVSGKGKGKETHEEDEERFMFPGKELEEGLYMRGKKCVPRDQRDYLKTEPGTPNFSETADQIRRTLSLASLDQLAILSTSHEERTRLITEVSRAGRKLVWRDASERPLLPQDTERAALLALKRGLRSFILAFSVRSGVNVLLLLFRLLRRVHPRLTPLLLLRTIFSPDSWRFGGMLGSFTLLYTYTLHLLRLAPPWSYIKKRFRYGMWREVSFGPPEREGSEGERRWQAAVAGAVGSLALLWETKGRRTGVSQQMFVRGLQAAYNQYTPRLGIHIPHGDVLLFGACCGQIMFAFLMSPETIPKEYNNWQVIPQIGEIPSRVPQFAITANRTQVRQGFVGEDMIQQALNFKGITPENRIRLTDYLSSIRSGHQPNAAPCAMIHPWRSDCTSTNLARFFSVFRFMLPMYSALHLIPMLVLRRHSMRKNPVGMLGKALLGISRSCSFLGVFVFIYQALFCARVQTLEHGRGPTWVRSLLRRKQVFWGMGFATCLSLFVEEKARQKRRAELTMYVLPRALESAWSGARKRAWVPIVPFGETILGAVAMGMVMDAYKHQPDAISGIVRKLLFQIIGPV</sequence>
<feature type="compositionally biased region" description="Pro residues" evidence="1">
    <location>
        <begin position="11"/>
        <end position="26"/>
    </location>
</feature>
<accession>A0A1E3KAW3</accession>
<dbReference type="PANTHER" id="PTHR12459">
    <property type="entry name" value="TRANSMEMBRANE PROTEIN 135-RELATED"/>
    <property type="match status" value="1"/>
</dbReference>
<dbReference type="AlphaFoldDB" id="A0A1E3KAW3"/>
<comment type="caution">
    <text evidence="3">The sequence shown here is derived from an EMBL/GenBank/DDBJ whole genome shotgun (WGS) entry which is preliminary data.</text>
</comment>
<name>A0A1E3KAW3_9TREE</name>
<feature type="transmembrane region" description="Helical" evidence="2">
    <location>
        <begin position="509"/>
        <end position="528"/>
    </location>
</feature>
<keyword evidence="2" id="KW-1133">Transmembrane helix</keyword>
<dbReference type="Proteomes" id="UP000095149">
    <property type="component" value="Unassembled WGS sequence"/>
</dbReference>
<feature type="transmembrane region" description="Helical" evidence="2">
    <location>
        <begin position="279"/>
        <end position="303"/>
    </location>
</feature>
<dbReference type="OrthoDB" id="291792at2759"/>
<gene>
    <name evidence="3" type="ORF">I350_02363</name>
</gene>
<protein>
    <recommendedName>
        <fullName evidence="5">Transmembrane protein 135 N-terminal domain-containing protein</fullName>
    </recommendedName>
</protein>
<organism evidence="3 4">
    <name type="scientific">Cryptococcus amylolentus CBS 6273</name>
    <dbReference type="NCBI Taxonomy" id="1296118"/>
    <lineage>
        <taxon>Eukaryota</taxon>
        <taxon>Fungi</taxon>
        <taxon>Dikarya</taxon>
        <taxon>Basidiomycota</taxon>
        <taxon>Agaricomycotina</taxon>
        <taxon>Tremellomycetes</taxon>
        <taxon>Tremellales</taxon>
        <taxon>Cryptococcaceae</taxon>
        <taxon>Cryptococcus</taxon>
    </lineage>
</organism>
<dbReference type="EMBL" id="MEKH01000003">
    <property type="protein sequence ID" value="ODO10135.1"/>
    <property type="molecule type" value="Genomic_DNA"/>
</dbReference>
<evidence type="ECO:0000256" key="1">
    <source>
        <dbReference type="SAM" id="MobiDB-lite"/>
    </source>
</evidence>
<keyword evidence="2" id="KW-0812">Transmembrane</keyword>